<dbReference type="GO" id="GO:0009011">
    <property type="term" value="F:alpha-1,4-glucan glucosyltransferase (ADP-glucose donor) activity"/>
    <property type="evidence" value="ECO:0007669"/>
    <property type="project" value="UniProtKB-EC"/>
</dbReference>
<comment type="caution">
    <text evidence="6">The sequence shown here is derived from an EMBL/GenBank/DDBJ whole genome shotgun (WGS) entry which is preliminary data.</text>
</comment>
<dbReference type="RefSeq" id="WP_200312663.1">
    <property type="nucleotide sequence ID" value="NZ_JAENIM010000047.1"/>
</dbReference>
<organism evidence="6 7">
    <name type="scientific">Persicirhabdus sediminis</name>
    <dbReference type="NCBI Taxonomy" id="454144"/>
    <lineage>
        <taxon>Bacteria</taxon>
        <taxon>Pseudomonadati</taxon>
        <taxon>Verrucomicrobiota</taxon>
        <taxon>Verrucomicrobiia</taxon>
        <taxon>Verrucomicrobiales</taxon>
        <taxon>Verrucomicrobiaceae</taxon>
        <taxon>Persicirhabdus</taxon>
    </lineage>
</organism>
<dbReference type="Pfam" id="PF13692">
    <property type="entry name" value="Glyco_trans_1_4"/>
    <property type="match status" value="1"/>
</dbReference>
<comment type="catalytic activity">
    <reaction evidence="1">
        <text>[(1-&gt;4)-alpha-D-glucosyl](n) + ADP-alpha-D-glucose = [(1-&gt;4)-alpha-D-glucosyl](n+1) + ADP + H(+)</text>
        <dbReference type="Rhea" id="RHEA:18189"/>
        <dbReference type="Rhea" id="RHEA-COMP:9584"/>
        <dbReference type="Rhea" id="RHEA-COMP:9587"/>
        <dbReference type="ChEBI" id="CHEBI:15378"/>
        <dbReference type="ChEBI" id="CHEBI:15444"/>
        <dbReference type="ChEBI" id="CHEBI:57498"/>
        <dbReference type="ChEBI" id="CHEBI:456216"/>
        <dbReference type="EC" id="2.4.1.21"/>
    </reaction>
</comment>
<dbReference type="PANTHER" id="PTHR45825">
    <property type="entry name" value="GRANULE-BOUND STARCH SYNTHASE 1, CHLOROPLASTIC/AMYLOPLASTIC"/>
    <property type="match status" value="1"/>
</dbReference>
<dbReference type="EMBL" id="JAENIM010000047">
    <property type="protein sequence ID" value="MBK1792650.1"/>
    <property type="molecule type" value="Genomic_DNA"/>
</dbReference>
<gene>
    <name evidence="6" type="ORF">JIN82_15905</name>
</gene>
<keyword evidence="3" id="KW-0328">Glycosyltransferase</keyword>
<evidence type="ECO:0000259" key="5">
    <source>
        <dbReference type="Pfam" id="PF08323"/>
    </source>
</evidence>
<evidence type="ECO:0000256" key="1">
    <source>
        <dbReference type="ARBA" id="ARBA00001478"/>
    </source>
</evidence>
<keyword evidence="7" id="KW-1185">Reference proteome</keyword>
<dbReference type="Gene3D" id="3.40.50.2000">
    <property type="entry name" value="Glycogen Phosphorylase B"/>
    <property type="match status" value="2"/>
</dbReference>
<evidence type="ECO:0000256" key="3">
    <source>
        <dbReference type="ARBA" id="ARBA00022676"/>
    </source>
</evidence>
<name>A0A8J7MGS3_9BACT</name>
<protein>
    <recommendedName>
        <fullName evidence="2">starch synthase</fullName>
        <ecNumber evidence="2">2.4.1.21</ecNumber>
    </recommendedName>
</protein>
<evidence type="ECO:0000256" key="2">
    <source>
        <dbReference type="ARBA" id="ARBA00012588"/>
    </source>
</evidence>
<evidence type="ECO:0000313" key="7">
    <source>
        <dbReference type="Proteomes" id="UP000624703"/>
    </source>
</evidence>
<dbReference type="EC" id="2.4.1.21" evidence="2"/>
<dbReference type="InterPro" id="IPR013534">
    <property type="entry name" value="Starch_synth_cat_dom"/>
</dbReference>
<dbReference type="Proteomes" id="UP000624703">
    <property type="component" value="Unassembled WGS sequence"/>
</dbReference>
<evidence type="ECO:0000256" key="4">
    <source>
        <dbReference type="ARBA" id="ARBA00022679"/>
    </source>
</evidence>
<sequence length="519" mass="58204">MSNPRHVNSRNKRPKILVVTPEITYLPAGMGNMAQRMSAKAGGLADVSASLVSSLYKQGAAVHVGLPNYRSMFNSCDVKVVGGFHEEISKALPEKRIHLAEDRIFYYKKQVYTDHENHLLSLAFQREIINHIIPLVQPDLIHCNDWMTGLIPSVAKKLGIPCLFTIHNIHTEKTTMSAIEDRGIDAAEFWQHLYFEKSPYSYEEARDHNGVDLLASGIFAADHVNSVSPTFLHEVVEGRHGFVPEAIQRELANKMYAGCASGILNAPDVSYDPSTDEYIHKNYSAKNVVTGKRENKAFFQKAIGLDVDPNAPILFWPSRLDPLQKGCQLLADILYQLIADYSDINLQVAIVANGAFQVHFENIVNMHGLHGRVAVVPFSEAMSRQGYASSDFTMMPSRFEPCGLPQMVSPKYGNLAIVHDTGGLHDTVEHMFADGSEGNGFRFQHYSSEGLRWAINEAIGFYRHDSKFKKKVLSRVMNEADERFNHETTAAAYIQRYEQMLGRPVGYSEEMEVVRVNKA</sequence>
<dbReference type="SUPFAM" id="SSF53756">
    <property type="entry name" value="UDP-Glycosyltransferase/glycogen phosphorylase"/>
    <property type="match status" value="1"/>
</dbReference>
<accession>A0A8J7MGS3</accession>
<proteinExistence type="predicted"/>
<reference evidence="6" key="1">
    <citation type="submission" date="2021-01" db="EMBL/GenBank/DDBJ databases">
        <title>Modified the classification status of verrucomicrobia.</title>
        <authorList>
            <person name="Feng X."/>
        </authorList>
    </citation>
    <scope>NUCLEOTIDE SEQUENCE</scope>
    <source>
        <strain evidence="6">_KCTC 22039</strain>
    </source>
</reference>
<feature type="domain" description="Starch synthase catalytic" evidence="5">
    <location>
        <begin position="37"/>
        <end position="241"/>
    </location>
</feature>
<dbReference type="Pfam" id="PF08323">
    <property type="entry name" value="Glyco_transf_5"/>
    <property type="match status" value="1"/>
</dbReference>
<evidence type="ECO:0000313" key="6">
    <source>
        <dbReference type="EMBL" id="MBK1792650.1"/>
    </source>
</evidence>
<keyword evidence="4" id="KW-0808">Transferase</keyword>
<dbReference type="PANTHER" id="PTHR45825:SF11">
    <property type="entry name" value="ALPHA AMYLASE DOMAIN-CONTAINING PROTEIN"/>
    <property type="match status" value="1"/>
</dbReference>
<dbReference type="AlphaFoldDB" id="A0A8J7MGS3"/>